<dbReference type="EMBL" id="MQWD01000001">
    <property type="protein sequence ID" value="PAP77001.1"/>
    <property type="molecule type" value="Genomic_DNA"/>
</dbReference>
<dbReference type="InterPro" id="IPR006439">
    <property type="entry name" value="HAD-SF_hydro_IA"/>
</dbReference>
<evidence type="ECO:0000313" key="1">
    <source>
        <dbReference type="EMBL" id="PAP77001.1"/>
    </source>
</evidence>
<evidence type="ECO:0008006" key="3">
    <source>
        <dbReference type="Google" id="ProtNLM"/>
    </source>
</evidence>
<dbReference type="SFLD" id="SFLDG01129">
    <property type="entry name" value="C1.5:_HAD__Beta-PGM__Phosphata"/>
    <property type="match status" value="1"/>
</dbReference>
<dbReference type="InterPro" id="IPR036412">
    <property type="entry name" value="HAD-like_sf"/>
</dbReference>
<organism evidence="1 2">
    <name type="scientific">Rubrivirga marina</name>
    <dbReference type="NCBI Taxonomy" id="1196024"/>
    <lineage>
        <taxon>Bacteria</taxon>
        <taxon>Pseudomonadati</taxon>
        <taxon>Rhodothermota</taxon>
        <taxon>Rhodothermia</taxon>
        <taxon>Rhodothermales</taxon>
        <taxon>Rubricoccaceae</taxon>
        <taxon>Rubrivirga</taxon>
    </lineage>
</organism>
<sequence length="241" mass="26698">MPLDAPRPAVVVFDLDDTLLDHKAAERAALADVHRQHHAHLGHHELAHVQATYHDCNVPLWRDFGAGTITSADLKRLRSERLLEALGCDTLEPETFSRDYLDRYAAHWRWAAGAREAYHAVADAFPVGVLTNGFSAQQRGKLEKLPEIAERAAFVVISEEVGVMKPARALFEHVRAHASARLGQPLEPADVLYVGDSYFSDVRGGTGAGWRVAWYKGDADRAPDGAFAFDNWQTLLDRLGL</sequence>
<dbReference type="PANTHER" id="PTHR47478:SF1">
    <property type="entry name" value="PYRIMIDINE 5'-NUCLEOTIDASE YJJG"/>
    <property type="match status" value="1"/>
</dbReference>
<accession>A0A271J0G3</accession>
<protein>
    <recommendedName>
        <fullName evidence="3">Haloacid dehalogenase</fullName>
    </recommendedName>
</protein>
<name>A0A271J0G3_9BACT</name>
<dbReference type="PANTHER" id="PTHR47478">
    <property type="match status" value="1"/>
</dbReference>
<dbReference type="Gene3D" id="3.40.50.1000">
    <property type="entry name" value="HAD superfamily/HAD-like"/>
    <property type="match status" value="1"/>
</dbReference>
<dbReference type="OrthoDB" id="9802350at2"/>
<dbReference type="NCBIfam" id="TIGR01549">
    <property type="entry name" value="HAD-SF-IA-v1"/>
    <property type="match status" value="1"/>
</dbReference>
<evidence type="ECO:0000313" key="2">
    <source>
        <dbReference type="Proteomes" id="UP000216339"/>
    </source>
</evidence>
<dbReference type="SFLD" id="SFLDS00003">
    <property type="entry name" value="Haloacid_Dehalogenase"/>
    <property type="match status" value="1"/>
</dbReference>
<comment type="caution">
    <text evidence="1">The sequence shown here is derived from an EMBL/GenBank/DDBJ whole genome shotgun (WGS) entry which is preliminary data.</text>
</comment>
<dbReference type="Pfam" id="PF00702">
    <property type="entry name" value="Hydrolase"/>
    <property type="match status" value="1"/>
</dbReference>
<dbReference type="InterPro" id="IPR052550">
    <property type="entry name" value="Pyrimidine_5'-ntase_YjjG"/>
</dbReference>
<dbReference type="InterPro" id="IPR023198">
    <property type="entry name" value="PGP-like_dom2"/>
</dbReference>
<dbReference type="AlphaFoldDB" id="A0A271J0G3"/>
<keyword evidence="2" id="KW-1185">Reference proteome</keyword>
<dbReference type="Gene3D" id="1.10.150.240">
    <property type="entry name" value="Putative phosphatase, domain 2"/>
    <property type="match status" value="1"/>
</dbReference>
<dbReference type="RefSeq" id="WP_095510667.1">
    <property type="nucleotide sequence ID" value="NZ_MQWD01000001.1"/>
</dbReference>
<gene>
    <name evidence="1" type="ORF">BSZ37_11430</name>
</gene>
<dbReference type="InterPro" id="IPR023214">
    <property type="entry name" value="HAD_sf"/>
</dbReference>
<dbReference type="Proteomes" id="UP000216339">
    <property type="component" value="Unassembled WGS sequence"/>
</dbReference>
<proteinExistence type="predicted"/>
<dbReference type="SUPFAM" id="SSF56784">
    <property type="entry name" value="HAD-like"/>
    <property type="match status" value="1"/>
</dbReference>
<reference evidence="1 2" key="1">
    <citation type="submission" date="2016-11" db="EMBL/GenBank/DDBJ databases">
        <title>Study of marine rhodopsin-containing bacteria.</title>
        <authorList>
            <person name="Yoshizawa S."/>
            <person name="Kumagai Y."/>
            <person name="Kogure K."/>
        </authorList>
    </citation>
    <scope>NUCLEOTIDE SEQUENCE [LARGE SCALE GENOMIC DNA]</scope>
    <source>
        <strain evidence="1 2">SAORIC-28</strain>
    </source>
</reference>